<evidence type="ECO:0000313" key="1">
    <source>
        <dbReference type="EMBL" id="RYR59781.1"/>
    </source>
</evidence>
<sequence length="237" mass="28048">MFVTYNNEKYIDRVVLKSRRVLFSRRNMDSGVEGLPDALLSYLEEISFVHVARVRDFHFDNSLLLVFVVRWHPKRPIHFTFHRTYYNRDIWEMIAEALEALSRESFTIKMIWLKDRLKQMSANAAPDVLEQYAHCYILRLINRLLMTEKSIITVHVRWIPLIADFERCKFLDWCPEGRDVVDFSLAASCIEMTWVRNYCTEGSNWTWSLMISSGGHLITYNLCTISFLSRYIATKKG</sequence>
<reference evidence="1 2" key="1">
    <citation type="submission" date="2019-01" db="EMBL/GenBank/DDBJ databases">
        <title>Sequencing of cultivated peanut Arachis hypogaea provides insights into genome evolution and oil improvement.</title>
        <authorList>
            <person name="Chen X."/>
        </authorList>
    </citation>
    <scope>NUCLEOTIDE SEQUENCE [LARGE SCALE GENOMIC DNA]</scope>
    <source>
        <strain evidence="2">cv. Fuhuasheng</strain>
        <tissue evidence="1">Leaves</tissue>
    </source>
</reference>
<name>A0A445D9D5_ARAHY</name>
<evidence type="ECO:0000313" key="2">
    <source>
        <dbReference type="Proteomes" id="UP000289738"/>
    </source>
</evidence>
<dbReference type="Proteomes" id="UP000289738">
    <property type="component" value="Chromosome A05"/>
</dbReference>
<gene>
    <name evidence="1" type="ORF">Ahy_A05g025755</name>
</gene>
<evidence type="ECO:0008006" key="3">
    <source>
        <dbReference type="Google" id="ProtNLM"/>
    </source>
</evidence>
<organism evidence="1 2">
    <name type="scientific">Arachis hypogaea</name>
    <name type="common">Peanut</name>
    <dbReference type="NCBI Taxonomy" id="3818"/>
    <lineage>
        <taxon>Eukaryota</taxon>
        <taxon>Viridiplantae</taxon>
        <taxon>Streptophyta</taxon>
        <taxon>Embryophyta</taxon>
        <taxon>Tracheophyta</taxon>
        <taxon>Spermatophyta</taxon>
        <taxon>Magnoliopsida</taxon>
        <taxon>eudicotyledons</taxon>
        <taxon>Gunneridae</taxon>
        <taxon>Pentapetalae</taxon>
        <taxon>rosids</taxon>
        <taxon>fabids</taxon>
        <taxon>Fabales</taxon>
        <taxon>Fabaceae</taxon>
        <taxon>Papilionoideae</taxon>
        <taxon>50 kb inversion clade</taxon>
        <taxon>dalbergioids sensu lato</taxon>
        <taxon>Dalbergieae</taxon>
        <taxon>Pterocarpus clade</taxon>
        <taxon>Arachis</taxon>
    </lineage>
</organism>
<protein>
    <recommendedName>
        <fullName evidence="3">Aminotransferase-like plant mobile domain-containing protein</fullName>
    </recommendedName>
</protein>
<accession>A0A445D9D5</accession>
<proteinExistence type="predicted"/>
<dbReference type="EMBL" id="SDMP01000005">
    <property type="protein sequence ID" value="RYR59781.1"/>
    <property type="molecule type" value="Genomic_DNA"/>
</dbReference>
<dbReference type="AlphaFoldDB" id="A0A445D9D5"/>
<keyword evidence="2" id="KW-1185">Reference proteome</keyword>
<comment type="caution">
    <text evidence="1">The sequence shown here is derived from an EMBL/GenBank/DDBJ whole genome shotgun (WGS) entry which is preliminary data.</text>
</comment>